<feature type="compositionally biased region" description="Basic and acidic residues" evidence="2">
    <location>
        <begin position="746"/>
        <end position="764"/>
    </location>
</feature>
<dbReference type="GO" id="GO:0005524">
    <property type="term" value="F:ATP binding"/>
    <property type="evidence" value="ECO:0007669"/>
    <property type="project" value="UniProtKB-UniRule"/>
</dbReference>
<feature type="domain" description="PIPK" evidence="3">
    <location>
        <begin position="313"/>
        <end position="1178"/>
    </location>
</feature>
<protein>
    <recommendedName>
        <fullName evidence="3">PIPK domain-containing protein</fullName>
    </recommendedName>
</protein>
<dbReference type="PANTHER" id="PTHR23086:SF8">
    <property type="entry name" value="PHOSPHATIDYLINOSITOL 5-PHOSPHATE 4-KINASE, ISOFORM A"/>
    <property type="match status" value="1"/>
</dbReference>
<feature type="compositionally biased region" description="Low complexity" evidence="2">
    <location>
        <begin position="1263"/>
        <end position="1273"/>
    </location>
</feature>
<feature type="compositionally biased region" description="Basic and acidic residues" evidence="2">
    <location>
        <begin position="1373"/>
        <end position="1386"/>
    </location>
</feature>
<feature type="compositionally biased region" description="Basic residues" evidence="2">
    <location>
        <begin position="733"/>
        <end position="745"/>
    </location>
</feature>
<keyword evidence="1" id="KW-0067">ATP-binding</keyword>
<feature type="compositionally biased region" description="Low complexity" evidence="2">
    <location>
        <begin position="168"/>
        <end position="177"/>
    </location>
</feature>
<feature type="region of interest" description="Disordered" evidence="2">
    <location>
        <begin position="1222"/>
        <end position="1415"/>
    </location>
</feature>
<feature type="compositionally biased region" description="Low complexity" evidence="2">
    <location>
        <begin position="715"/>
        <end position="725"/>
    </location>
</feature>
<dbReference type="SUPFAM" id="SSF56104">
    <property type="entry name" value="SAICAR synthase-like"/>
    <property type="match status" value="2"/>
</dbReference>
<accession>A0A0G4I8B7</accession>
<proteinExistence type="predicted"/>
<feature type="compositionally biased region" description="Basic and acidic residues" evidence="2">
    <location>
        <begin position="628"/>
        <end position="637"/>
    </location>
</feature>
<dbReference type="Gene3D" id="3.30.800.10">
    <property type="entry name" value="Phosphatidylinositol Phosphate Kinase II Beta"/>
    <property type="match status" value="1"/>
</dbReference>
<sequence>MACLYASWYSKLDPAVGLTHIFEDPPMLKKLYRFLEVKHPVLLSSALLLDEYRNTIPDSGSRKFEPIHKAFAAYKSLPVDTALRAIIHKYHPDTGPLPCTTASSIKSVKAPESNIPDVNAETNAERKEDKREVQRLIDLVGDSADAAAKALEKPFCTFLDLLQKEETAPSGAEAAGGATPGGTPGSPDRPSGDLGVGAGGMPGGQAAALIADYVNLDPQAQKAVAAFTRASRGSHLPTSRAGTGIRSGTGLNVPVPQASGAAGGPPMTIESRQSQVSVKGKTVDTNSEHYALTLAMMLAIDRSLSLHASLDRARKRVQDNAATIRGARRETKALAATISKTTVGGVDFRTFELASAGGPASDRTGLPAVLAKSSLGVRFTDFAGSRFALIRQISGIDEESYRQSVCRTDFSFIEFMANSQSGQFFFFSHDGRYLIKTCKPSEVQLMMSLLETYSQRLSNDPRSLLMRVTGLHLVQLLQKKEENKVSVITEQFFLVALNVNRPKYGIHEQYDLKGSTLGRVAKEGESVFKDQDWIGRSRSLKLSEADRRAIAEVHQKDCEWLESKNLLDYSILLGVHDRSRARKGEKGVVRKGVKLMNAVDTVRRAKKFTQNLRAAVQRQKTAKSAAGGKDETGEGRAGEAQAASGGGAHVRDVVAATASSSAGPVRFMAEEDKSREVEVSPASASPADNVVGSQTQLQDMTEGAQEKENPSPIDAAVFASTASAAEKSDKGKEKKAKKEKKKEKKKDKDKDTDGEKAKDTDDIRGSSPLPNESRSNKDQPDTWSEVEGNAKPETFPNSPNPVSLQPAVQPPAEFIDDPDDFQRPPPFDDDTFEMPGSAPYPPTPTNDDAVPMDMNGPSEEPADFPDSMGASREQTDDEGIWGDMQETPVPPTPAATLPPATSHNADTLEAPASPPAWPPSNPESPSEPRALGGPLPDTEELPPRMALDTRGASSKSLDYGAPIPMGKSMEDVGDMGTQPPCTDTTMHPATGLVSAHPPADVTDMDEVAKRQEGLLQSEAEGGLHDLLNAGGETTQQQTPADAEEEEEDDDDFEEVGELPPPTFMMQKENARDQRWEEILESPLATVPEEPPAMKLKQFAERMHKATDAPPFGQWTSEDKQEVYFVGLIDFLTTYTFKKKAETAFKALRHAGSGGKAAISCVPPDFYASRQRDFFGGQVVRLHDRQTGTGMPTQLVQTGIMGAAGGMMGAAAAMGNDAVARAQAEAANREQQARDAVAAKGEQQARDAAASAQAEAAKGEQQARDAAASAQAEVAKGEQQARDAATSAQAEAAKGEQQARDAAASAQAEAAKGEQQARDAAASAQAEAAKGEQQARDAAASAQAEATKQQQAAATVVEQTAESEKEKKKKKKHKDTEGSEGGKENKKAIPPPVPPPKAARGSGSGGARTPPPPPTR</sequence>
<dbReference type="Gene3D" id="3.30.810.10">
    <property type="entry name" value="2-Layer Sandwich"/>
    <property type="match status" value="2"/>
</dbReference>
<evidence type="ECO:0000256" key="1">
    <source>
        <dbReference type="PROSITE-ProRule" id="PRU00781"/>
    </source>
</evidence>
<dbReference type="InterPro" id="IPR023610">
    <property type="entry name" value="PInositol-4/5-P-5/4-kinase"/>
</dbReference>
<dbReference type="Pfam" id="PF01504">
    <property type="entry name" value="PIP5K"/>
    <property type="match status" value="2"/>
</dbReference>
<keyword evidence="1" id="KW-0418">Kinase</keyword>
<feature type="compositionally biased region" description="Low complexity" evidence="2">
    <location>
        <begin position="1335"/>
        <end position="1359"/>
    </location>
</feature>
<evidence type="ECO:0000313" key="4">
    <source>
        <dbReference type="EMBL" id="CEM53345.1"/>
    </source>
</evidence>
<feature type="region of interest" description="Disordered" evidence="2">
    <location>
        <begin position="167"/>
        <end position="200"/>
    </location>
</feature>
<dbReference type="GO" id="GO:0046854">
    <property type="term" value="P:phosphatidylinositol phosphate biosynthetic process"/>
    <property type="evidence" value="ECO:0007669"/>
    <property type="project" value="TreeGrafter"/>
</dbReference>
<dbReference type="InterPro" id="IPR002498">
    <property type="entry name" value="PInositol-4-P-4/5-kinase_core"/>
</dbReference>
<feature type="region of interest" description="Disordered" evidence="2">
    <location>
        <begin position="259"/>
        <end position="282"/>
    </location>
</feature>
<dbReference type="InterPro" id="IPR027484">
    <property type="entry name" value="PInositol-4-P-5-kinase_N"/>
</dbReference>
<dbReference type="SMART" id="SM00330">
    <property type="entry name" value="PIPKc"/>
    <property type="match status" value="1"/>
</dbReference>
<keyword evidence="1" id="KW-0808">Transferase</keyword>
<dbReference type="InterPro" id="IPR027483">
    <property type="entry name" value="PInositol-4-P-4/5-kinase_C_sf"/>
</dbReference>
<dbReference type="CDD" id="cd00139">
    <property type="entry name" value="PIPKc"/>
    <property type="match status" value="1"/>
</dbReference>
<feature type="region of interest" description="Disordered" evidence="2">
    <location>
        <begin position="111"/>
        <end position="131"/>
    </location>
</feature>
<feature type="region of interest" description="Disordered" evidence="2">
    <location>
        <begin position="614"/>
        <end position="648"/>
    </location>
</feature>
<feature type="region of interest" description="Disordered" evidence="2">
    <location>
        <begin position="670"/>
        <end position="999"/>
    </location>
</feature>
<name>A0A0G4I8B7_9ALVE</name>
<feature type="compositionally biased region" description="Acidic residues" evidence="2">
    <location>
        <begin position="1041"/>
        <end position="1056"/>
    </location>
</feature>
<dbReference type="PROSITE" id="PS51455">
    <property type="entry name" value="PIPK"/>
    <property type="match status" value="1"/>
</dbReference>
<feature type="compositionally biased region" description="Low complexity" evidence="2">
    <location>
        <begin position="1317"/>
        <end position="1327"/>
    </location>
</feature>
<organism evidence="4">
    <name type="scientific">Chromera velia CCMP2878</name>
    <dbReference type="NCBI Taxonomy" id="1169474"/>
    <lineage>
        <taxon>Eukaryota</taxon>
        <taxon>Sar</taxon>
        <taxon>Alveolata</taxon>
        <taxon>Colpodellida</taxon>
        <taxon>Chromeraceae</taxon>
        <taxon>Chromera</taxon>
    </lineage>
</organism>
<evidence type="ECO:0000259" key="3">
    <source>
        <dbReference type="PROSITE" id="PS51455"/>
    </source>
</evidence>
<feature type="compositionally biased region" description="Pro residues" evidence="2">
    <location>
        <begin position="912"/>
        <end position="922"/>
    </location>
</feature>
<evidence type="ECO:0000256" key="2">
    <source>
        <dbReference type="SAM" id="MobiDB-lite"/>
    </source>
</evidence>
<dbReference type="VEuPathDB" id="CryptoDB:Cvel_1983"/>
<keyword evidence="1" id="KW-0547">Nucleotide-binding</keyword>
<dbReference type="GO" id="GO:0005886">
    <property type="term" value="C:plasma membrane"/>
    <property type="evidence" value="ECO:0007669"/>
    <property type="project" value="TreeGrafter"/>
</dbReference>
<dbReference type="GO" id="GO:0016308">
    <property type="term" value="F:1-phosphatidylinositol-4-phosphate 5-kinase activity"/>
    <property type="evidence" value="ECO:0007669"/>
    <property type="project" value="TreeGrafter"/>
</dbReference>
<feature type="region of interest" description="Disordered" evidence="2">
    <location>
        <begin position="1025"/>
        <end position="1063"/>
    </location>
</feature>
<dbReference type="PANTHER" id="PTHR23086">
    <property type="entry name" value="PHOSPHATIDYLINOSITOL-4-PHOSPHATE 5-KINASE"/>
    <property type="match status" value="1"/>
</dbReference>
<feature type="compositionally biased region" description="Low complexity" evidence="2">
    <location>
        <begin position="1245"/>
        <end position="1255"/>
    </location>
</feature>
<feature type="compositionally biased region" description="Low complexity" evidence="2">
    <location>
        <begin position="1299"/>
        <end position="1309"/>
    </location>
</feature>
<reference evidence="4" key="1">
    <citation type="submission" date="2014-11" db="EMBL/GenBank/DDBJ databases">
        <authorList>
            <person name="Otto D Thomas"/>
            <person name="Naeem Raeece"/>
        </authorList>
    </citation>
    <scope>NUCLEOTIDE SEQUENCE</scope>
</reference>
<dbReference type="EMBL" id="CDMZ01005633">
    <property type="protein sequence ID" value="CEM53345.1"/>
    <property type="molecule type" value="Genomic_DNA"/>
</dbReference>
<gene>
    <name evidence="4" type="ORF">Cvel_1983</name>
</gene>